<protein>
    <recommendedName>
        <fullName evidence="3">DUF4214 domain-containing protein</fullName>
    </recommendedName>
</protein>
<name>A0A519BMZ6_9DELT</name>
<organism evidence="1 2">
    <name type="scientific">Candidatus Acididesulfobacter diazotrophicus</name>
    <dbReference type="NCBI Taxonomy" id="2597226"/>
    <lineage>
        <taxon>Bacteria</taxon>
        <taxon>Deltaproteobacteria</taxon>
        <taxon>Candidatus Acidulodesulfobacterales</taxon>
        <taxon>Candidatus Acididesulfobacter</taxon>
    </lineage>
</organism>
<dbReference type="EMBL" id="SGBB01000006">
    <property type="protein sequence ID" value="RZD18647.1"/>
    <property type="molecule type" value="Genomic_DNA"/>
</dbReference>
<dbReference type="AlphaFoldDB" id="A0A519BMZ6"/>
<proteinExistence type="predicted"/>
<evidence type="ECO:0000313" key="1">
    <source>
        <dbReference type="EMBL" id="RZD18647.1"/>
    </source>
</evidence>
<sequence>MATTANFNETNALFLGLFDKVAAPSGQAYWADQLSLNSTAALNSISTFVNGGAAFTAGATGAGTIGAEITSIFENLLGRAPLSGGLTYWSDQYTSGAQSIGQIAADIYNITNAIPAGTGYSIDSETMNARVYAAGSFTQDYAAGVISPTTFSTAAAYNYITTTSDLSQSGVIAHPTAYENNYSPSGIQGTMTSTTPVQQFIPITAVQTSYAATLTSSASPVVYVVNDTGASLTPSVIVNGVTYTDAVSATGYNGYVTGNLATTPPTGPSPFASASYAANGGVLSSSDSLNASGGNGILDIFAYATTLGSPNFAPSYTGLLPSTMTGINTIIINGNAMDLNTSTGAAASVHNITISAAVNDALCEYITGASTPALSTFQYGGANHAQEINVYTIASTQNFTYENTNQSANINSTGTSANVTVGGALGALSQNGSSVSPTINIDGSTTAILNLTSAGTTANYLSLSTTTVSNLFAPALTAAPLTTLNISGVSGNTLNISLMADNTNNALAATPANTTIASLTTINASHDAGTLNLTTNTASDIITVDSSTTNINTITTSAIYDTLGNATSATASTTPLNMTTISGITAATTLSNINISFSGDTATTISFAAATSTAGYNPLNSFTTNITNIITYLQGHDAGVTAVDNAVYFQEGGNTYIVNDIYNGTTTYTDQVVQLTGTPNISGATPTSVNSHPVITL</sequence>
<evidence type="ECO:0008006" key="3">
    <source>
        <dbReference type="Google" id="ProtNLM"/>
    </source>
</evidence>
<gene>
    <name evidence="1" type="ORF">EVG15_04500</name>
</gene>
<evidence type="ECO:0000313" key="2">
    <source>
        <dbReference type="Proteomes" id="UP000319296"/>
    </source>
</evidence>
<accession>A0A519BMZ6</accession>
<dbReference type="Proteomes" id="UP000319296">
    <property type="component" value="Unassembled WGS sequence"/>
</dbReference>
<reference evidence="1 2" key="1">
    <citation type="journal article" date="2019" name="ISME J.">
        <title>Insights into ecological role of a new deltaproteobacterial order Candidatus Acidulodesulfobacterales by metagenomics and metatranscriptomics.</title>
        <authorList>
            <person name="Tan S."/>
            <person name="Liu J."/>
            <person name="Fang Y."/>
            <person name="Hedlund B.P."/>
            <person name="Lian Z.H."/>
            <person name="Huang L.Y."/>
            <person name="Li J.T."/>
            <person name="Huang L.N."/>
            <person name="Li W.J."/>
            <person name="Jiang H.C."/>
            <person name="Dong H.L."/>
            <person name="Shu W.S."/>
        </authorList>
    </citation>
    <scope>NUCLEOTIDE SEQUENCE [LARGE SCALE GENOMIC DNA]</scope>
    <source>
        <strain evidence="1">AP1</strain>
    </source>
</reference>
<comment type="caution">
    <text evidence="1">The sequence shown here is derived from an EMBL/GenBank/DDBJ whole genome shotgun (WGS) entry which is preliminary data.</text>
</comment>